<gene>
    <name evidence="7" type="ORF">OU421_04100</name>
</gene>
<keyword evidence="4 5" id="KW-0472">Membrane</keyword>
<dbReference type="InterPro" id="IPR002810">
    <property type="entry name" value="NfeD-like_C"/>
</dbReference>
<dbReference type="PANTHER" id="PTHR33507:SF3">
    <property type="entry name" value="INNER MEMBRANE PROTEIN YBBJ"/>
    <property type="match status" value="1"/>
</dbReference>
<evidence type="ECO:0000256" key="3">
    <source>
        <dbReference type="ARBA" id="ARBA00022989"/>
    </source>
</evidence>
<dbReference type="InterPro" id="IPR012340">
    <property type="entry name" value="NA-bd_OB-fold"/>
</dbReference>
<accession>A0A9X9S704</accession>
<keyword evidence="8" id="KW-1185">Reference proteome</keyword>
<organism evidence="7 8">
    <name type="scientific">Methanogenium organophilum</name>
    <dbReference type="NCBI Taxonomy" id="2199"/>
    <lineage>
        <taxon>Archaea</taxon>
        <taxon>Methanobacteriati</taxon>
        <taxon>Methanobacteriota</taxon>
        <taxon>Stenosarchaea group</taxon>
        <taxon>Methanomicrobia</taxon>
        <taxon>Methanomicrobiales</taxon>
        <taxon>Methanomicrobiaceae</taxon>
        <taxon>Methanogenium</taxon>
    </lineage>
</organism>
<evidence type="ECO:0000256" key="2">
    <source>
        <dbReference type="ARBA" id="ARBA00022692"/>
    </source>
</evidence>
<keyword evidence="2 5" id="KW-0812">Transmembrane</keyword>
<dbReference type="SUPFAM" id="SSF141322">
    <property type="entry name" value="NfeD domain-like"/>
    <property type="match status" value="1"/>
</dbReference>
<proteinExistence type="predicted"/>
<protein>
    <submittedName>
        <fullName evidence="7">NfeD family protein</fullName>
    </submittedName>
</protein>
<evidence type="ECO:0000256" key="4">
    <source>
        <dbReference type="ARBA" id="ARBA00023136"/>
    </source>
</evidence>
<dbReference type="Pfam" id="PF01957">
    <property type="entry name" value="NfeD"/>
    <property type="match status" value="1"/>
</dbReference>
<dbReference type="RefSeq" id="WP_268187864.1">
    <property type="nucleotide sequence ID" value="NZ_CP113361.1"/>
</dbReference>
<dbReference type="GeneID" id="76834256"/>
<dbReference type="EMBL" id="CP113361">
    <property type="protein sequence ID" value="WAI02565.1"/>
    <property type="molecule type" value="Genomic_DNA"/>
</dbReference>
<feature type="transmembrane region" description="Helical" evidence="5">
    <location>
        <begin position="52"/>
        <end position="75"/>
    </location>
</feature>
<evidence type="ECO:0000313" key="7">
    <source>
        <dbReference type="EMBL" id="WAI02565.1"/>
    </source>
</evidence>
<evidence type="ECO:0000259" key="6">
    <source>
        <dbReference type="Pfam" id="PF01957"/>
    </source>
</evidence>
<feature type="transmembrane region" description="Helical" evidence="5">
    <location>
        <begin position="28"/>
        <end position="46"/>
    </location>
</feature>
<feature type="domain" description="NfeD-like C-terminal" evidence="6">
    <location>
        <begin position="89"/>
        <end position="146"/>
    </location>
</feature>
<reference evidence="7" key="1">
    <citation type="submission" date="2022-11" db="EMBL/GenBank/DDBJ databases">
        <title>Complete genome sequence of Methanogenium organophilum DSM 3596.</title>
        <authorList>
            <person name="Chen S.-C."/>
            <person name="Lai S.-J."/>
            <person name="You Y.-T."/>
        </authorList>
    </citation>
    <scope>NUCLEOTIDE SEQUENCE</scope>
    <source>
        <strain evidence="7">DSM 3596</strain>
    </source>
</reference>
<dbReference type="AlphaFoldDB" id="A0A9X9S704"/>
<evidence type="ECO:0000256" key="1">
    <source>
        <dbReference type="ARBA" id="ARBA00004141"/>
    </source>
</evidence>
<name>A0A9X9S704_METOG</name>
<dbReference type="InterPro" id="IPR052165">
    <property type="entry name" value="Membrane_assoc_protease"/>
</dbReference>
<dbReference type="GO" id="GO:0005886">
    <property type="term" value="C:plasma membrane"/>
    <property type="evidence" value="ECO:0007669"/>
    <property type="project" value="TreeGrafter"/>
</dbReference>
<dbReference type="PANTHER" id="PTHR33507">
    <property type="entry name" value="INNER MEMBRANE PROTEIN YBBJ"/>
    <property type="match status" value="1"/>
</dbReference>
<evidence type="ECO:0000313" key="8">
    <source>
        <dbReference type="Proteomes" id="UP001163096"/>
    </source>
</evidence>
<comment type="subcellular location">
    <subcellularLocation>
        <location evidence="1">Membrane</location>
        <topology evidence="1">Multi-pass membrane protein</topology>
    </subcellularLocation>
</comment>
<feature type="transmembrane region" description="Helical" evidence="5">
    <location>
        <begin position="6"/>
        <end position="23"/>
    </location>
</feature>
<evidence type="ECO:0000256" key="5">
    <source>
        <dbReference type="SAM" id="Phobius"/>
    </source>
</evidence>
<dbReference type="KEGG" id="mou:OU421_04100"/>
<dbReference type="Gene3D" id="2.40.50.140">
    <property type="entry name" value="Nucleic acid-binding proteins"/>
    <property type="match status" value="1"/>
</dbReference>
<dbReference type="Proteomes" id="UP001163096">
    <property type="component" value="Chromosome"/>
</dbReference>
<sequence>MEVLTLGWILILIGVILLLVEAFNPGFFLAVPGTTLIIIGAVSLLFPEIFSSTWIILIGIVTALAAAGGSVWLYARITPDKVPSTISRDSLAGKTGIVTKTVEHENINGKVVIDSVDWSARSADGSIAVGTKVRVVKSVGVHVVVEEV</sequence>
<keyword evidence="3 5" id="KW-1133">Transmembrane helix</keyword>